<dbReference type="EMBL" id="CABEEP010000001">
    <property type="protein sequence ID" value="VTQ69648.1"/>
    <property type="molecule type" value="Genomic_DNA"/>
</dbReference>
<comment type="caution">
    <text evidence="1">The sequence shown here is derived from an EMBL/GenBank/DDBJ whole genome shotgun (WGS) entry which is preliminary data.</text>
</comment>
<dbReference type="AlphaFoldDB" id="A0A4S2C9I0"/>
<evidence type="ECO:0000313" key="1">
    <source>
        <dbReference type="EMBL" id="VTQ69648.1"/>
    </source>
</evidence>
<accession>A0A4S2C9I0</accession>
<dbReference type="Proteomes" id="UP000352698">
    <property type="component" value="Unassembled WGS sequence"/>
</dbReference>
<gene>
    <name evidence="1" type="ORF">NCTC12204_02484</name>
</gene>
<dbReference type="RefSeq" id="WP_010736993.1">
    <property type="nucleotide sequence ID" value="NZ_CABEEP010000001.1"/>
</dbReference>
<proteinExistence type="predicted"/>
<name>A0A4S2C9I0_ENTHR</name>
<reference evidence="1 2" key="1">
    <citation type="submission" date="2019-05" db="EMBL/GenBank/DDBJ databases">
        <authorList>
            <consortium name="Pathogen Informatics"/>
        </authorList>
    </citation>
    <scope>NUCLEOTIDE SEQUENCE [LARGE SCALE GENOMIC DNA]</scope>
    <source>
        <strain evidence="1 2">NCTC12204</strain>
    </source>
</reference>
<organism evidence="1 2">
    <name type="scientific">Enterococcus hirae</name>
    <dbReference type="NCBI Taxonomy" id="1354"/>
    <lineage>
        <taxon>Bacteria</taxon>
        <taxon>Bacillati</taxon>
        <taxon>Bacillota</taxon>
        <taxon>Bacilli</taxon>
        <taxon>Lactobacillales</taxon>
        <taxon>Enterococcaceae</taxon>
        <taxon>Enterococcus</taxon>
    </lineage>
</organism>
<evidence type="ECO:0000313" key="2">
    <source>
        <dbReference type="Proteomes" id="UP000352698"/>
    </source>
</evidence>
<sequence length="192" mass="23314">MVFHFEEEFKNNLFSQIIFERPLITFCYSTWNSLQHFLLYRHHYLSEEQLQLLPRIKKIFIQWKEEVWPEPPFIFSDVAIEWFTAQVSSSLIFREKQKRVYFVVAESEEAHIIYRELLIHWLNLDYNMIDSYLYYSVDQLPEYIKRNPHIIICDRSVLAETELDLPNLFPISRYSVGEDLKVILTESLNLIR</sequence>
<protein>
    <submittedName>
        <fullName evidence="1">RofA family transcriptional regulator</fullName>
    </submittedName>
</protein>